<evidence type="ECO:0000256" key="1">
    <source>
        <dbReference type="ARBA" id="ARBA00004123"/>
    </source>
</evidence>
<dbReference type="PROSITE" id="PS50090">
    <property type="entry name" value="MYB_LIKE"/>
    <property type="match status" value="2"/>
</dbReference>
<keyword evidence="2" id="KW-0677">Repeat</keyword>
<feature type="domain" description="Myb-like" evidence="6">
    <location>
        <begin position="2"/>
        <end position="53"/>
    </location>
</feature>
<dbReference type="InterPro" id="IPR001005">
    <property type="entry name" value="SANT/Myb"/>
</dbReference>
<dbReference type="GO" id="GO:0000278">
    <property type="term" value="P:mitotic cell cycle"/>
    <property type="evidence" value="ECO:0007669"/>
    <property type="project" value="TreeGrafter"/>
</dbReference>
<evidence type="ECO:0000256" key="2">
    <source>
        <dbReference type="ARBA" id="ARBA00022737"/>
    </source>
</evidence>
<accession>A0AA39WPV2</accession>
<keyword evidence="4" id="KW-0539">Nucleus</keyword>
<dbReference type="GO" id="GO:1902806">
    <property type="term" value="P:regulation of cell cycle G1/S phase transition"/>
    <property type="evidence" value="ECO:0007669"/>
    <property type="project" value="UniProtKB-ARBA"/>
</dbReference>
<evidence type="ECO:0000259" key="7">
    <source>
        <dbReference type="PROSITE" id="PS51294"/>
    </source>
</evidence>
<keyword evidence="3 8" id="KW-0238">DNA-binding</keyword>
<sequence>MTGHHRRGPWSQAEDHQLMTLVHHQGPINWVRIAQSLGSRTPKQCRERYHQNLKPTLNHDPITPEEGVQIERLVAELGKRWAEIARRLHGRSDNAVKNWWNGSQNRRKRMDRRKVNPVSYDERPEMGHYARPSMTIPRTLPMPSARGLPAPLMSGNLHDGRYHIETPLSSPSFSPDSEHAPSLVSDSGSYYSTSPRGDLRSPGTVELPPLKLDGAGIHLSPRISVSPTDTKLPSLAALEFRTPEFPKTDLAHHRHSHHAAPQSDYFSAKSHHSHLPTAPNSPEGPNSLRLRPLSMGHREERHDLLSVANMLS</sequence>
<dbReference type="GO" id="GO:2000037">
    <property type="term" value="P:regulation of stomatal complex patterning"/>
    <property type="evidence" value="ECO:0007669"/>
    <property type="project" value="UniProtKB-ARBA"/>
</dbReference>
<evidence type="ECO:0000313" key="8">
    <source>
        <dbReference type="EMBL" id="KAK0619321.1"/>
    </source>
</evidence>
<dbReference type="SUPFAM" id="SSF46689">
    <property type="entry name" value="Homeodomain-like"/>
    <property type="match status" value="1"/>
</dbReference>
<comment type="subcellular location">
    <subcellularLocation>
        <location evidence="1">Nucleus</location>
    </subcellularLocation>
</comment>
<feature type="compositionally biased region" description="Polar residues" evidence="5">
    <location>
        <begin position="184"/>
        <end position="195"/>
    </location>
</feature>
<dbReference type="GO" id="GO:0032875">
    <property type="term" value="P:regulation of DNA endoreduplication"/>
    <property type="evidence" value="ECO:0007669"/>
    <property type="project" value="UniProtKB-ARBA"/>
</dbReference>
<dbReference type="PANTHER" id="PTHR45614">
    <property type="entry name" value="MYB PROTEIN-RELATED"/>
    <property type="match status" value="1"/>
</dbReference>
<dbReference type="GO" id="GO:0000981">
    <property type="term" value="F:DNA-binding transcription factor activity, RNA polymerase II-specific"/>
    <property type="evidence" value="ECO:0007669"/>
    <property type="project" value="TreeGrafter"/>
</dbReference>
<comment type="caution">
    <text evidence="8">The sequence shown here is derived from an EMBL/GenBank/DDBJ whole genome shotgun (WGS) entry which is preliminary data.</text>
</comment>
<dbReference type="GO" id="GO:1902584">
    <property type="term" value="P:positive regulation of response to water deprivation"/>
    <property type="evidence" value="ECO:0007669"/>
    <property type="project" value="UniProtKB-ARBA"/>
</dbReference>
<keyword evidence="9" id="KW-1185">Reference proteome</keyword>
<dbReference type="PROSITE" id="PS51294">
    <property type="entry name" value="HTH_MYB"/>
    <property type="match status" value="2"/>
</dbReference>
<evidence type="ECO:0000259" key="6">
    <source>
        <dbReference type="PROSITE" id="PS50090"/>
    </source>
</evidence>
<feature type="domain" description="HTH myb-type" evidence="7">
    <location>
        <begin position="58"/>
        <end position="108"/>
    </location>
</feature>
<dbReference type="EMBL" id="JAULSU010000004">
    <property type="protein sequence ID" value="KAK0619321.1"/>
    <property type="molecule type" value="Genomic_DNA"/>
</dbReference>
<feature type="region of interest" description="Disordered" evidence="5">
    <location>
        <begin position="165"/>
        <end position="207"/>
    </location>
</feature>
<dbReference type="GO" id="GO:0000978">
    <property type="term" value="F:RNA polymerase II cis-regulatory region sequence-specific DNA binding"/>
    <property type="evidence" value="ECO:0007669"/>
    <property type="project" value="TreeGrafter"/>
</dbReference>
<dbReference type="GO" id="GO:0045944">
    <property type="term" value="P:positive regulation of transcription by RNA polymerase II"/>
    <property type="evidence" value="ECO:0007669"/>
    <property type="project" value="TreeGrafter"/>
</dbReference>
<reference evidence="8" key="1">
    <citation type="submission" date="2023-06" db="EMBL/GenBank/DDBJ databases">
        <title>Genome-scale phylogeny and comparative genomics of the fungal order Sordariales.</title>
        <authorList>
            <consortium name="Lawrence Berkeley National Laboratory"/>
            <person name="Hensen N."/>
            <person name="Bonometti L."/>
            <person name="Westerberg I."/>
            <person name="Brannstrom I.O."/>
            <person name="Guillou S."/>
            <person name="Cros-Aarteil S."/>
            <person name="Calhoun S."/>
            <person name="Haridas S."/>
            <person name="Kuo A."/>
            <person name="Mondo S."/>
            <person name="Pangilinan J."/>
            <person name="Riley R."/>
            <person name="Labutti K."/>
            <person name="Andreopoulos B."/>
            <person name="Lipzen A."/>
            <person name="Chen C."/>
            <person name="Yanf M."/>
            <person name="Daum C."/>
            <person name="Ng V."/>
            <person name="Clum A."/>
            <person name="Steindorff A."/>
            <person name="Ohm R."/>
            <person name="Martin F."/>
            <person name="Silar P."/>
            <person name="Natvig D."/>
            <person name="Lalanne C."/>
            <person name="Gautier V."/>
            <person name="Ament-Velasquez S.L."/>
            <person name="Kruys A."/>
            <person name="Hutchinson M.I."/>
            <person name="Powell A.J."/>
            <person name="Barry K."/>
            <person name="Miller A.N."/>
            <person name="Grigoriev I.V."/>
            <person name="Debuchy R."/>
            <person name="Gladieux P."/>
            <person name="Thoren M.H."/>
            <person name="Johannesson H."/>
        </authorList>
    </citation>
    <scope>NUCLEOTIDE SEQUENCE</scope>
    <source>
        <strain evidence="8">CBS 606.72</strain>
    </source>
</reference>
<evidence type="ECO:0000313" key="9">
    <source>
        <dbReference type="Proteomes" id="UP001175000"/>
    </source>
</evidence>
<feature type="region of interest" description="Disordered" evidence="5">
    <location>
        <begin position="254"/>
        <end position="291"/>
    </location>
</feature>
<dbReference type="Proteomes" id="UP001175000">
    <property type="component" value="Unassembled WGS sequence"/>
</dbReference>
<dbReference type="FunFam" id="1.10.10.60:FF:000355">
    <property type="entry name" value="Transcription factor MYB124"/>
    <property type="match status" value="1"/>
</dbReference>
<dbReference type="SMART" id="SM00717">
    <property type="entry name" value="SANT"/>
    <property type="match status" value="2"/>
</dbReference>
<dbReference type="Gene3D" id="1.10.10.60">
    <property type="entry name" value="Homeodomain-like"/>
    <property type="match status" value="2"/>
</dbReference>
<evidence type="ECO:0000256" key="3">
    <source>
        <dbReference type="ARBA" id="ARBA00023125"/>
    </source>
</evidence>
<evidence type="ECO:0000256" key="5">
    <source>
        <dbReference type="SAM" id="MobiDB-lite"/>
    </source>
</evidence>
<dbReference type="InterPro" id="IPR017930">
    <property type="entry name" value="Myb_dom"/>
</dbReference>
<keyword evidence="8" id="KW-0371">Homeobox</keyword>
<organism evidence="8 9">
    <name type="scientific">Immersiella caudata</name>
    <dbReference type="NCBI Taxonomy" id="314043"/>
    <lineage>
        <taxon>Eukaryota</taxon>
        <taxon>Fungi</taxon>
        <taxon>Dikarya</taxon>
        <taxon>Ascomycota</taxon>
        <taxon>Pezizomycotina</taxon>
        <taxon>Sordariomycetes</taxon>
        <taxon>Sordariomycetidae</taxon>
        <taxon>Sordariales</taxon>
        <taxon>Lasiosphaeriaceae</taxon>
        <taxon>Immersiella</taxon>
    </lineage>
</organism>
<dbReference type="GO" id="GO:0005634">
    <property type="term" value="C:nucleus"/>
    <property type="evidence" value="ECO:0007669"/>
    <property type="project" value="UniProtKB-SubCell"/>
</dbReference>
<proteinExistence type="predicted"/>
<gene>
    <name evidence="8" type="ORF">B0T14DRAFT_519059</name>
</gene>
<dbReference type="InterPro" id="IPR009057">
    <property type="entry name" value="Homeodomain-like_sf"/>
</dbReference>
<feature type="domain" description="Myb-like" evidence="6">
    <location>
        <begin position="54"/>
        <end position="101"/>
    </location>
</feature>
<dbReference type="GO" id="GO:1901002">
    <property type="term" value="P:positive regulation of response to salt stress"/>
    <property type="evidence" value="ECO:0007669"/>
    <property type="project" value="UniProtKB-ARBA"/>
</dbReference>
<dbReference type="PANTHER" id="PTHR45614:SF25">
    <property type="entry name" value="MYB PROTEIN"/>
    <property type="match status" value="1"/>
</dbReference>
<dbReference type="Pfam" id="PF00249">
    <property type="entry name" value="Myb_DNA-binding"/>
    <property type="match status" value="2"/>
</dbReference>
<evidence type="ECO:0000256" key="4">
    <source>
        <dbReference type="ARBA" id="ARBA00023242"/>
    </source>
</evidence>
<protein>
    <submittedName>
        <fullName evidence="8">Homeodomain-like protein</fullName>
    </submittedName>
</protein>
<dbReference type="AlphaFoldDB" id="A0AA39WPV2"/>
<feature type="domain" description="HTH myb-type" evidence="7">
    <location>
        <begin position="2"/>
        <end position="57"/>
    </location>
</feature>
<dbReference type="CDD" id="cd00167">
    <property type="entry name" value="SANT"/>
    <property type="match status" value="2"/>
</dbReference>
<dbReference type="GO" id="GO:0033993">
    <property type="term" value="P:response to lipid"/>
    <property type="evidence" value="ECO:0007669"/>
    <property type="project" value="UniProtKB-ARBA"/>
</dbReference>
<dbReference type="InterPro" id="IPR050560">
    <property type="entry name" value="MYB_TF"/>
</dbReference>
<dbReference type="GO" id="GO:0050891">
    <property type="term" value="P:multicellular organismal-level water homeostasis"/>
    <property type="evidence" value="ECO:0007669"/>
    <property type="project" value="UniProtKB-ARBA"/>
</dbReference>
<name>A0AA39WPV2_9PEZI</name>